<evidence type="ECO:0000259" key="1">
    <source>
        <dbReference type="Pfam" id="PF00117"/>
    </source>
</evidence>
<dbReference type="InterPro" id="IPR029062">
    <property type="entry name" value="Class_I_gatase-like"/>
</dbReference>
<dbReference type="PANTHER" id="PTHR42695:SF5">
    <property type="entry name" value="GLUTAMINE AMIDOTRANSFERASE YLR126C-RELATED"/>
    <property type="match status" value="1"/>
</dbReference>
<dbReference type="InterPro" id="IPR017926">
    <property type="entry name" value="GATASE"/>
</dbReference>
<evidence type="ECO:0000313" key="3">
    <source>
        <dbReference type="Proteomes" id="UP000266206"/>
    </source>
</evidence>
<dbReference type="CDD" id="cd01741">
    <property type="entry name" value="GATase1_1"/>
    <property type="match status" value="1"/>
</dbReference>
<feature type="domain" description="Glutamine amidotransferase" evidence="1">
    <location>
        <begin position="43"/>
        <end position="188"/>
    </location>
</feature>
<dbReference type="SUPFAM" id="SSF52317">
    <property type="entry name" value="Class I glutamine amidotransferase-like"/>
    <property type="match status" value="1"/>
</dbReference>
<dbReference type="RefSeq" id="WP_119517082.1">
    <property type="nucleotide sequence ID" value="NZ_NQYH01000025.1"/>
</dbReference>
<gene>
    <name evidence="2" type="ORF">CJP73_15960</name>
</gene>
<dbReference type="InterPro" id="IPR044992">
    <property type="entry name" value="ChyE-like"/>
</dbReference>
<dbReference type="EMBL" id="NQYH01000025">
    <property type="protein sequence ID" value="RIY38945.1"/>
    <property type="molecule type" value="Genomic_DNA"/>
</dbReference>
<name>A0A3A1YMP5_9BURK</name>
<dbReference type="GO" id="GO:0005829">
    <property type="term" value="C:cytosol"/>
    <property type="evidence" value="ECO:0007669"/>
    <property type="project" value="TreeGrafter"/>
</dbReference>
<sequence>MKKFALIWCSDNMLLEYRDYMLGQLSDGTGQWDVLSPADPNFAEQVKDYDGYVISGSEKSVVDDLDAPLTQRLFAFIRDVRATSAAPVVGICFGAQVLAAALDGRVGRNESGQFRLGVESLKWLSPSITQQWPEITDDITLVQSHGECVLKLPPDSVLLASSPSAAHEIFLAENRFLAIQGHPESDASWLRKMFMPFHRDAFDQTQWEAIEHESTQPVNREGILALIRRLLKDGHL</sequence>
<dbReference type="Proteomes" id="UP000266206">
    <property type="component" value="Unassembled WGS sequence"/>
</dbReference>
<comment type="caution">
    <text evidence="2">The sequence shown here is derived from an EMBL/GenBank/DDBJ whole genome shotgun (WGS) entry which is preliminary data.</text>
</comment>
<accession>A0A3A1YMP5</accession>
<dbReference type="PROSITE" id="PS51273">
    <property type="entry name" value="GATASE_TYPE_1"/>
    <property type="match status" value="1"/>
</dbReference>
<dbReference type="OrthoDB" id="9813383at2"/>
<dbReference type="Gene3D" id="3.40.50.880">
    <property type="match status" value="1"/>
</dbReference>
<organism evidence="2 3">
    <name type="scientific">Neopusillimonas maritima</name>
    <dbReference type="NCBI Taxonomy" id="2026239"/>
    <lineage>
        <taxon>Bacteria</taxon>
        <taxon>Pseudomonadati</taxon>
        <taxon>Pseudomonadota</taxon>
        <taxon>Betaproteobacteria</taxon>
        <taxon>Burkholderiales</taxon>
        <taxon>Alcaligenaceae</taxon>
        <taxon>Neopusillimonas</taxon>
    </lineage>
</organism>
<protein>
    <recommendedName>
        <fullName evidence="1">Glutamine amidotransferase domain-containing protein</fullName>
    </recommendedName>
</protein>
<evidence type="ECO:0000313" key="2">
    <source>
        <dbReference type="EMBL" id="RIY38945.1"/>
    </source>
</evidence>
<dbReference type="Pfam" id="PF00117">
    <property type="entry name" value="GATase"/>
    <property type="match status" value="1"/>
</dbReference>
<proteinExistence type="predicted"/>
<dbReference type="PANTHER" id="PTHR42695">
    <property type="entry name" value="GLUTAMINE AMIDOTRANSFERASE YLR126C-RELATED"/>
    <property type="match status" value="1"/>
</dbReference>
<dbReference type="AlphaFoldDB" id="A0A3A1YMP5"/>
<reference evidence="2 3" key="1">
    <citation type="submission" date="2017-08" db="EMBL/GenBank/DDBJ databases">
        <title>Pusillimonas indicus sp. nov., a member of the family Alcaligenaceae isolated from surface seawater.</title>
        <authorList>
            <person name="Li J."/>
        </authorList>
    </citation>
    <scope>NUCLEOTIDE SEQUENCE [LARGE SCALE GENOMIC DNA]</scope>
    <source>
        <strain evidence="2 3">L52-1-41</strain>
    </source>
</reference>